<gene>
    <name evidence="12" type="ORF">J0A66_00270</name>
</gene>
<evidence type="ECO:0000256" key="5">
    <source>
        <dbReference type="ARBA" id="ARBA00022519"/>
    </source>
</evidence>
<evidence type="ECO:0000256" key="7">
    <source>
        <dbReference type="ARBA" id="ARBA00022927"/>
    </source>
</evidence>
<evidence type="ECO:0000256" key="8">
    <source>
        <dbReference type="ARBA" id="ARBA00022989"/>
    </source>
</evidence>
<keyword evidence="8 11" id="KW-1133">Transmembrane helix</keyword>
<dbReference type="Gene3D" id="3.30.1360.100">
    <property type="entry name" value="General secretion pathway protein M, EpsM"/>
    <property type="match status" value="1"/>
</dbReference>
<evidence type="ECO:0000256" key="9">
    <source>
        <dbReference type="ARBA" id="ARBA00023136"/>
    </source>
</evidence>
<evidence type="ECO:0000256" key="2">
    <source>
        <dbReference type="ARBA" id="ARBA00010637"/>
    </source>
</evidence>
<dbReference type="InterPro" id="IPR007690">
    <property type="entry name" value="T2SS_GspM"/>
</dbReference>
<sequence length="159" mass="18047">MNPLLQRFRQLSDREQKLTLAALAVLGLLLFYLVVWAPLNHSIERNRTAVEAQQELLAWVQKNANRVQQLKGNAGKQAAFTGSLTQAVNQSASRLNINISRMQPQGEELQVWVDEAPFNQVISWLQNIEQMGIRIQDADFSETANPGQIRIRRLQLSKS</sequence>
<evidence type="ECO:0000313" key="12">
    <source>
        <dbReference type="EMBL" id="MBN7823644.1"/>
    </source>
</evidence>
<comment type="subcellular location">
    <subcellularLocation>
        <location evidence="1">Cell inner membrane</location>
        <topology evidence="1">Single-pass membrane protein</topology>
    </subcellularLocation>
</comment>
<proteinExistence type="inferred from homology"/>
<dbReference type="AlphaFoldDB" id="A0A939DJG2"/>
<dbReference type="InterPro" id="IPR023229">
    <property type="entry name" value="T2SS_M_periplasmic_sf"/>
</dbReference>
<feature type="transmembrane region" description="Helical" evidence="11">
    <location>
        <begin position="20"/>
        <end position="39"/>
    </location>
</feature>
<dbReference type="Pfam" id="PF04612">
    <property type="entry name" value="T2SSM"/>
    <property type="match status" value="1"/>
</dbReference>
<keyword evidence="6 11" id="KW-0812">Transmembrane</keyword>
<keyword evidence="4 10" id="KW-1003">Cell membrane</keyword>
<dbReference type="Proteomes" id="UP000664654">
    <property type="component" value="Unassembled WGS sequence"/>
</dbReference>
<dbReference type="GO" id="GO:0005886">
    <property type="term" value="C:plasma membrane"/>
    <property type="evidence" value="ECO:0007669"/>
    <property type="project" value="UniProtKB-SubCell"/>
</dbReference>
<keyword evidence="13" id="KW-1185">Reference proteome</keyword>
<keyword evidence="5 10" id="KW-0997">Cell inner membrane</keyword>
<evidence type="ECO:0000256" key="10">
    <source>
        <dbReference type="PIRNR" id="PIRNR006291"/>
    </source>
</evidence>
<comment type="similarity">
    <text evidence="2 10">Belongs to the GSP M family.</text>
</comment>
<organism evidence="12 13">
    <name type="scientific">Bowmanella dokdonensis</name>
    <dbReference type="NCBI Taxonomy" id="751969"/>
    <lineage>
        <taxon>Bacteria</taxon>
        <taxon>Pseudomonadati</taxon>
        <taxon>Pseudomonadota</taxon>
        <taxon>Gammaproteobacteria</taxon>
        <taxon>Alteromonadales</taxon>
        <taxon>Alteromonadaceae</taxon>
        <taxon>Bowmanella</taxon>
    </lineage>
</organism>
<keyword evidence="3 10" id="KW-0813">Transport</keyword>
<evidence type="ECO:0000256" key="3">
    <source>
        <dbReference type="ARBA" id="ARBA00022448"/>
    </source>
</evidence>
<dbReference type="EMBL" id="JAFKCV010000001">
    <property type="protein sequence ID" value="MBN7823644.1"/>
    <property type="molecule type" value="Genomic_DNA"/>
</dbReference>
<keyword evidence="7 10" id="KW-0653">Protein transport</keyword>
<protein>
    <recommendedName>
        <fullName evidence="10">Type II secretion system protein M</fullName>
        <shortName evidence="10">T2SS protein M</shortName>
    </recommendedName>
    <alternativeName>
        <fullName evidence="10">General secretion pathway protein M</fullName>
    </alternativeName>
</protein>
<reference evidence="12" key="1">
    <citation type="submission" date="2021-03" db="EMBL/GenBank/DDBJ databases">
        <title>novel species isolated from a fishpond in China.</title>
        <authorList>
            <person name="Lu H."/>
            <person name="Cai Z."/>
        </authorList>
    </citation>
    <scope>NUCLEOTIDE SEQUENCE</scope>
    <source>
        <strain evidence="12">JCM 30855</strain>
    </source>
</reference>
<dbReference type="RefSeq" id="WP_206571769.1">
    <property type="nucleotide sequence ID" value="NZ_JAFKCV010000001.1"/>
</dbReference>
<evidence type="ECO:0000256" key="4">
    <source>
        <dbReference type="ARBA" id="ARBA00022475"/>
    </source>
</evidence>
<accession>A0A939DJG2</accession>
<dbReference type="GO" id="GO:0015628">
    <property type="term" value="P:protein secretion by the type II secretion system"/>
    <property type="evidence" value="ECO:0007669"/>
    <property type="project" value="InterPro"/>
</dbReference>
<dbReference type="PIRSF" id="PIRSF006291">
    <property type="entry name" value="GspM"/>
    <property type="match status" value="1"/>
</dbReference>
<dbReference type="GO" id="GO:0015627">
    <property type="term" value="C:type II protein secretion system complex"/>
    <property type="evidence" value="ECO:0007669"/>
    <property type="project" value="InterPro"/>
</dbReference>
<evidence type="ECO:0000256" key="6">
    <source>
        <dbReference type="ARBA" id="ARBA00022692"/>
    </source>
</evidence>
<dbReference type="SUPFAM" id="SSF103054">
    <property type="entry name" value="General secretion pathway protein M, EpsM"/>
    <property type="match status" value="1"/>
</dbReference>
<comment type="caution">
    <text evidence="12">The sequence shown here is derived from an EMBL/GenBank/DDBJ whole genome shotgun (WGS) entry which is preliminary data.</text>
</comment>
<evidence type="ECO:0000256" key="1">
    <source>
        <dbReference type="ARBA" id="ARBA00004377"/>
    </source>
</evidence>
<name>A0A939DJG2_9ALTE</name>
<keyword evidence="9 10" id="KW-0472">Membrane</keyword>
<comment type="function">
    <text evidence="10">Inner membrane component of the type II secretion system required for the energy-dependent secretion of extracellular factors such as proteases and toxins from the periplasm.</text>
</comment>
<evidence type="ECO:0000256" key="11">
    <source>
        <dbReference type="SAM" id="Phobius"/>
    </source>
</evidence>
<evidence type="ECO:0000313" key="13">
    <source>
        <dbReference type="Proteomes" id="UP000664654"/>
    </source>
</evidence>